<evidence type="ECO:0000313" key="7">
    <source>
        <dbReference type="Ensembl" id="ENSOMEP00000022919.1"/>
    </source>
</evidence>
<dbReference type="GeneTree" id="ENSGT00940000171525"/>
<evidence type="ECO:0000256" key="3">
    <source>
        <dbReference type="ARBA" id="ARBA00022833"/>
    </source>
</evidence>
<keyword evidence="2 4" id="KW-0863">Zinc-finger</keyword>
<dbReference type="PROSITE" id="PS50016">
    <property type="entry name" value="ZF_PHD_2"/>
    <property type="match status" value="1"/>
</dbReference>
<organism evidence="7 8">
    <name type="scientific">Oryzias melastigma</name>
    <name type="common">Marine medaka</name>
    <dbReference type="NCBI Taxonomy" id="30732"/>
    <lineage>
        <taxon>Eukaryota</taxon>
        <taxon>Metazoa</taxon>
        <taxon>Chordata</taxon>
        <taxon>Craniata</taxon>
        <taxon>Vertebrata</taxon>
        <taxon>Euteleostomi</taxon>
        <taxon>Actinopterygii</taxon>
        <taxon>Neopterygii</taxon>
        <taxon>Teleostei</taxon>
        <taxon>Neoteleostei</taxon>
        <taxon>Acanthomorphata</taxon>
        <taxon>Ovalentaria</taxon>
        <taxon>Atherinomorphae</taxon>
        <taxon>Beloniformes</taxon>
        <taxon>Adrianichthyidae</taxon>
        <taxon>Oryziinae</taxon>
        <taxon>Oryzias</taxon>
    </lineage>
</organism>
<evidence type="ECO:0000256" key="5">
    <source>
        <dbReference type="SAM" id="MobiDB-lite"/>
    </source>
</evidence>
<dbReference type="SMART" id="SM00249">
    <property type="entry name" value="PHD"/>
    <property type="match status" value="1"/>
</dbReference>
<keyword evidence="3" id="KW-0862">Zinc</keyword>
<dbReference type="SUPFAM" id="SSF57903">
    <property type="entry name" value="FYVE/PHD zinc finger"/>
    <property type="match status" value="1"/>
</dbReference>
<proteinExistence type="predicted"/>
<dbReference type="InterPro" id="IPR001965">
    <property type="entry name" value="Znf_PHD"/>
</dbReference>
<reference evidence="7" key="1">
    <citation type="submission" date="2025-08" db="UniProtKB">
        <authorList>
            <consortium name="Ensembl"/>
        </authorList>
    </citation>
    <scope>IDENTIFICATION</scope>
</reference>
<dbReference type="InterPro" id="IPR011011">
    <property type="entry name" value="Znf_FYVE_PHD"/>
</dbReference>
<dbReference type="AlphaFoldDB" id="A0A3B3D0G1"/>
<feature type="region of interest" description="Disordered" evidence="5">
    <location>
        <begin position="53"/>
        <end position="104"/>
    </location>
</feature>
<dbReference type="Gene3D" id="3.30.40.10">
    <property type="entry name" value="Zinc/RING finger domain, C3HC4 (zinc finger)"/>
    <property type="match status" value="1"/>
</dbReference>
<accession>A0A3B3D0G1</accession>
<feature type="domain" description="PHD-type" evidence="6">
    <location>
        <begin position="106"/>
        <end position="160"/>
    </location>
</feature>
<dbReference type="Pfam" id="PF00628">
    <property type="entry name" value="PHD"/>
    <property type="match status" value="1"/>
</dbReference>
<keyword evidence="8" id="KW-1185">Reference proteome</keyword>
<dbReference type="STRING" id="30732.ENSOMEP00000022919"/>
<dbReference type="InterPro" id="IPR019787">
    <property type="entry name" value="Znf_PHD-finger"/>
</dbReference>
<feature type="compositionally biased region" description="Low complexity" evidence="5">
    <location>
        <begin position="85"/>
        <end position="97"/>
    </location>
</feature>
<dbReference type="GO" id="GO:0005654">
    <property type="term" value="C:nucleoplasm"/>
    <property type="evidence" value="ECO:0007669"/>
    <property type="project" value="UniProtKB-ARBA"/>
</dbReference>
<protein>
    <recommendedName>
        <fullName evidence="6">PHD-type domain-containing protein</fullName>
    </recommendedName>
</protein>
<dbReference type="FunFam" id="3.30.40.10:FF:000023">
    <property type="entry name" value="Lysine (K)-specific demethylase 5A"/>
    <property type="match status" value="1"/>
</dbReference>
<dbReference type="GO" id="GO:0008270">
    <property type="term" value="F:zinc ion binding"/>
    <property type="evidence" value="ECO:0007669"/>
    <property type="project" value="UniProtKB-KW"/>
</dbReference>
<evidence type="ECO:0000259" key="6">
    <source>
        <dbReference type="PROSITE" id="PS50016"/>
    </source>
</evidence>
<sequence>MVEGLLLQVCLPQVQSLYHFLLDRASSQQAKTCTSPLQDEPTDADKHMQFISQGTNTSLNQVKRRRGSELAPVGGMTKKKAQRRSASTSSSPRSDFSQSEDSDGEMAVCPAENCQLPEGDEVDWVQCDGSCNQWFHQVCVGVTAEMAEKEDYVCVTCTLKDGHMRK</sequence>
<dbReference type="InterPro" id="IPR047979">
    <property type="entry name" value="KDM5B_PHD3"/>
</dbReference>
<dbReference type="OMA" id="TGSDELC"/>
<evidence type="ECO:0000313" key="8">
    <source>
        <dbReference type="Proteomes" id="UP000261560"/>
    </source>
</evidence>
<dbReference type="InterPro" id="IPR013083">
    <property type="entry name" value="Znf_RING/FYVE/PHD"/>
</dbReference>
<dbReference type="GO" id="GO:0032453">
    <property type="term" value="F:histone H3K4 demethylase activity"/>
    <property type="evidence" value="ECO:0007669"/>
    <property type="project" value="UniProtKB-ARBA"/>
</dbReference>
<dbReference type="Proteomes" id="UP000261560">
    <property type="component" value="Unplaced"/>
</dbReference>
<keyword evidence="1" id="KW-0479">Metal-binding</keyword>
<evidence type="ECO:0000256" key="2">
    <source>
        <dbReference type="ARBA" id="ARBA00022771"/>
    </source>
</evidence>
<name>A0A3B3D0G1_ORYME</name>
<evidence type="ECO:0000256" key="4">
    <source>
        <dbReference type="PROSITE-ProRule" id="PRU00146"/>
    </source>
</evidence>
<reference evidence="7" key="2">
    <citation type="submission" date="2025-09" db="UniProtKB">
        <authorList>
            <consortium name="Ensembl"/>
        </authorList>
    </citation>
    <scope>IDENTIFICATION</scope>
</reference>
<dbReference type="Ensembl" id="ENSOMET00000013536.1">
    <property type="protein sequence ID" value="ENSOMEP00000022919.1"/>
    <property type="gene ID" value="ENSOMEG00000002738.1"/>
</dbReference>
<dbReference type="CDD" id="cd15687">
    <property type="entry name" value="PHD3_KDM5B"/>
    <property type="match status" value="1"/>
</dbReference>
<dbReference type="PaxDb" id="30732-ENSOMEP00000022919"/>
<evidence type="ECO:0000256" key="1">
    <source>
        <dbReference type="ARBA" id="ARBA00022723"/>
    </source>
</evidence>